<proteinExistence type="predicted"/>
<reference evidence="1" key="1">
    <citation type="submission" date="2018-02" db="EMBL/GenBank/DDBJ databases">
        <title>The genomes of Aspergillus section Nigri reveals drivers in fungal speciation.</title>
        <authorList>
            <consortium name="DOE Joint Genome Institute"/>
            <person name="Vesth T.C."/>
            <person name="Nybo J."/>
            <person name="Theobald S."/>
            <person name="Brandl J."/>
            <person name="Frisvad J.C."/>
            <person name="Nielsen K.F."/>
            <person name="Lyhne E.K."/>
            <person name="Kogle M.E."/>
            <person name="Kuo A."/>
            <person name="Riley R."/>
            <person name="Clum A."/>
            <person name="Nolan M."/>
            <person name="Lipzen A."/>
            <person name="Salamov A."/>
            <person name="Henrissat B."/>
            <person name="Wiebenga A."/>
            <person name="De vries R.P."/>
            <person name="Grigoriev I.V."/>
            <person name="Mortensen U.H."/>
            <person name="Andersen M.R."/>
            <person name="Baker S.E."/>
        </authorList>
    </citation>
    <scope>NUCLEOTIDE SEQUENCE</scope>
    <source>
        <strain evidence="1">CBS 621.78</strain>
    </source>
</reference>
<sequence>MADLQEALNCLSPTTWDSIPSNDPDALRAYLHDLSTKARLIIESVPEPPIDKGESPSSASHTNNNTTHLPPAAAILHPSNARASQLLTSPTSTTTITTTSPTSSSAAAAEPQQQQPLLPPTPPSIPNNPHHKEWSKPIKISSAKENPLHIPIYKLPGSDGKGHWFGRRSVFAGLPFTKWHAKLSGEMGHTLRMNQQQIQKGRPPDQAVRGIGAERLVEDIEVKSEDGARVIGRVQVYHVSAMFPKPTAARDFVSLIVSWEVVTEGFEGAGSMEGEGAGTKGKGKEARRWMMVSRPCEHPDVPPTQNYIRGQYESVEFIREIPVYDEEDGEGAGGETGKEVDGQEVQEVQRKLNPVEWVMVTRSDPGGNIPRWMVEKGTPKSICQDAIKFLNWACRDEGHKKHAHRKSGTAGHQHQHQHQHDPGAEASAEDDEDSVSEDSSESDYYSDTEVEHHGLIASFAYLVNAGLERYAPQTVLDYLPHGHSRQSSTVSTAQENSYPTDDKEDPQTEPTPPTTTTTTAKPTEPEFNDAASQGKASVAFSANSAFDSAVEAPPNVSAIEQMTLNKKGKLSSHEKQLAKLAERKRNVEAQLDRVRSEIQALHVENTPTSPPQTATAEGGLGSSSNNNNKRDKASAAALAAAGDVGSEQLSSSPGSSVHRGVASSGGNNHHHNRHEAARAHKVASGLFNEESKLLKQLGKIEKDQVKEASKIEARQQKHAEKQEKSRARGEADALRREVELLKKEVDRLRSERKQWLDLIGSLQAENTRLAAQQDPGAANAAAAAGASTTKLNEEKK</sequence>
<accession>A0ACD1GJ28</accession>
<dbReference type="Proteomes" id="UP000249057">
    <property type="component" value="Unassembled WGS sequence"/>
</dbReference>
<dbReference type="EMBL" id="KZ825320">
    <property type="protein sequence ID" value="RAH49158.1"/>
    <property type="molecule type" value="Genomic_DNA"/>
</dbReference>
<protein>
    <submittedName>
        <fullName evidence="1">Uncharacterized protein</fullName>
    </submittedName>
</protein>
<organism evidence="1 2">
    <name type="scientific">Aspergillus brunneoviolaceus CBS 621.78</name>
    <dbReference type="NCBI Taxonomy" id="1450534"/>
    <lineage>
        <taxon>Eukaryota</taxon>
        <taxon>Fungi</taxon>
        <taxon>Dikarya</taxon>
        <taxon>Ascomycota</taxon>
        <taxon>Pezizomycotina</taxon>
        <taxon>Eurotiomycetes</taxon>
        <taxon>Eurotiomycetidae</taxon>
        <taxon>Eurotiales</taxon>
        <taxon>Aspergillaceae</taxon>
        <taxon>Aspergillus</taxon>
        <taxon>Aspergillus subgen. Circumdati</taxon>
    </lineage>
</organism>
<name>A0ACD1GJ28_9EURO</name>
<evidence type="ECO:0000313" key="2">
    <source>
        <dbReference type="Proteomes" id="UP000249057"/>
    </source>
</evidence>
<gene>
    <name evidence="1" type="ORF">BO95DRAFT_439899</name>
</gene>
<evidence type="ECO:0000313" key="1">
    <source>
        <dbReference type="EMBL" id="RAH49158.1"/>
    </source>
</evidence>
<keyword evidence="2" id="KW-1185">Reference proteome</keyword>